<sequence length="154" mass="15588">MRLVKAAPAAPMAQEPGLPPAAAASPFGADTAPPDTPSTTPLADRAAASATQSAPLPTPPSTGVRWPAELERRLERHLDRALTPLRARAAQSAGDTAAGLDDAEAAEAPRISQTFNVRLTVGAAPQAGGLAAWQAGDACGDALRDAALRQGLMP</sequence>
<dbReference type="EMBL" id="JABBFW010000001">
    <property type="protein sequence ID" value="NML13680.1"/>
    <property type="molecule type" value="Genomic_DNA"/>
</dbReference>
<comment type="caution">
    <text evidence="2">The sequence shown here is derived from an EMBL/GenBank/DDBJ whole genome shotgun (WGS) entry which is preliminary data.</text>
</comment>
<name>A0A848F5W1_9BURK</name>
<evidence type="ECO:0000313" key="2">
    <source>
        <dbReference type="EMBL" id="NML13680.1"/>
    </source>
</evidence>
<dbReference type="Proteomes" id="UP000574067">
    <property type="component" value="Unassembled WGS sequence"/>
</dbReference>
<dbReference type="RefSeq" id="WP_169158589.1">
    <property type="nucleotide sequence ID" value="NZ_JABBFW010000001.1"/>
</dbReference>
<reference evidence="2 3" key="1">
    <citation type="submission" date="2020-04" db="EMBL/GenBank/DDBJ databases">
        <title>Azohydromonas sp. isolated from soil.</title>
        <authorList>
            <person name="Dahal R.H."/>
        </authorList>
    </citation>
    <scope>NUCLEOTIDE SEQUENCE [LARGE SCALE GENOMIC DNA]</scope>
    <source>
        <strain evidence="2 3">G-1-1-14</strain>
    </source>
</reference>
<dbReference type="AlphaFoldDB" id="A0A848F5W1"/>
<feature type="region of interest" description="Disordered" evidence="1">
    <location>
        <begin position="1"/>
        <end position="66"/>
    </location>
</feature>
<keyword evidence="3" id="KW-1185">Reference proteome</keyword>
<protein>
    <submittedName>
        <fullName evidence="2">Uncharacterized protein</fullName>
    </submittedName>
</protein>
<feature type="compositionally biased region" description="Low complexity" evidence="1">
    <location>
        <begin position="29"/>
        <end position="55"/>
    </location>
</feature>
<accession>A0A848F5W1</accession>
<organism evidence="2 3">
    <name type="scientific">Azohydromonas caseinilytica</name>
    <dbReference type="NCBI Taxonomy" id="2728836"/>
    <lineage>
        <taxon>Bacteria</taxon>
        <taxon>Pseudomonadati</taxon>
        <taxon>Pseudomonadota</taxon>
        <taxon>Betaproteobacteria</taxon>
        <taxon>Burkholderiales</taxon>
        <taxon>Sphaerotilaceae</taxon>
        <taxon>Azohydromonas</taxon>
    </lineage>
</organism>
<gene>
    <name evidence="2" type="ORF">HHL10_01625</name>
</gene>
<evidence type="ECO:0000313" key="3">
    <source>
        <dbReference type="Proteomes" id="UP000574067"/>
    </source>
</evidence>
<proteinExistence type="predicted"/>
<evidence type="ECO:0000256" key="1">
    <source>
        <dbReference type="SAM" id="MobiDB-lite"/>
    </source>
</evidence>